<organism evidence="9">
    <name type="scientific">Oppiella nova</name>
    <dbReference type="NCBI Taxonomy" id="334625"/>
    <lineage>
        <taxon>Eukaryota</taxon>
        <taxon>Metazoa</taxon>
        <taxon>Ecdysozoa</taxon>
        <taxon>Arthropoda</taxon>
        <taxon>Chelicerata</taxon>
        <taxon>Arachnida</taxon>
        <taxon>Acari</taxon>
        <taxon>Acariformes</taxon>
        <taxon>Sarcoptiformes</taxon>
        <taxon>Oribatida</taxon>
        <taxon>Brachypylina</taxon>
        <taxon>Oppioidea</taxon>
        <taxon>Oppiidae</taxon>
        <taxon>Oppiella</taxon>
    </lineage>
</organism>
<keyword evidence="10" id="KW-1185">Reference proteome</keyword>
<evidence type="ECO:0000256" key="5">
    <source>
        <dbReference type="ARBA" id="ARBA00023136"/>
    </source>
</evidence>
<dbReference type="Pfam" id="PF04588">
    <property type="entry name" value="HIG_1_N"/>
    <property type="match status" value="1"/>
</dbReference>
<evidence type="ECO:0000256" key="4">
    <source>
        <dbReference type="ARBA" id="ARBA00023128"/>
    </source>
</evidence>
<keyword evidence="4" id="KW-0496">Mitochondrion</keyword>
<protein>
    <recommendedName>
        <fullName evidence="8">HIG1 domain-containing protein</fullName>
    </recommendedName>
</protein>
<proteinExistence type="predicted"/>
<evidence type="ECO:0000256" key="6">
    <source>
        <dbReference type="SAM" id="MobiDB-lite"/>
    </source>
</evidence>
<dbReference type="InterPro" id="IPR007667">
    <property type="entry name" value="Hypoxia_induced_domain"/>
</dbReference>
<dbReference type="PROSITE" id="PS51503">
    <property type="entry name" value="HIG1"/>
    <property type="match status" value="1"/>
</dbReference>
<dbReference type="GO" id="GO:0097250">
    <property type="term" value="P:mitochondrial respirasome assembly"/>
    <property type="evidence" value="ECO:0007669"/>
    <property type="project" value="TreeGrafter"/>
</dbReference>
<feature type="transmembrane region" description="Helical" evidence="7">
    <location>
        <begin position="36"/>
        <end position="53"/>
    </location>
</feature>
<dbReference type="OrthoDB" id="10003563at2759"/>
<dbReference type="InterPro" id="IPR050355">
    <property type="entry name" value="RCF1"/>
</dbReference>
<name>A0A7R9LMR9_9ACAR</name>
<keyword evidence="5 7" id="KW-0472">Membrane</keyword>
<evidence type="ECO:0000313" key="10">
    <source>
        <dbReference type="Proteomes" id="UP000728032"/>
    </source>
</evidence>
<dbReference type="EMBL" id="OC916473">
    <property type="protein sequence ID" value="CAD7644390.1"/>
    <property type="molecule type" value="Genomic_DNA"/>
</dbReference>
<dbReference type="Gene3D" id="6.10.140.1320">
    <property type="match status" value="1"/>
</dbReference>
<gene>
    <name evidence="9" type="ORF">ONB1V03_LOCUS4643</name>
</gene>
<keyword evidence="3 7" id="KW-1133">Transmembrane helix</keyword>
<evidence type="ECO:0000256" key="3">
    <source>
        <dbReference type="ARBA" id="ARBA00022989"/>
    </source>
</evidence>
<sequence length="109" mass="12255">MTATMSSGSPQRTPNDFYAEETQSEKLSRKAKDNPFFPIAMTGFTGAVLYGAYRFKYRGDMPVSLYLIQLRVAAQGMAVGTLTLGMVYMLGKRLYNNYYNIPNDPPYGR</sequence>
<dbReference type="EMBL" id="CAJPVJ010001648">
    <property type="protein sequence ID" value="CAG2165097.1"/>
    <property type="molecule type" value="Genomic_DNA"/>
</dbReference>
<feature type="transmembrane region" description="Helical" evidence="7">
    <location>
        <begin position="73"/>
        <end position="91"/>
    </location>
</feature>
<dbReference type="GO" id="GO:0031966">
    <property type="term" value="C:mitochondrial membrane"/>
    <property type="evidence" value="ECO:0007669"/>
    <property type="project" value="UniProtKB-SubCell"/>
</dbReference>
<dbReference type="AlphaFoldDB" id="A0A7R9LMR9"/>
<evidence type="ECO:0000256" key="7">
    <source>
        <dbReference type="SAM" id="Phobius"/>
    </source>
</evidence>
<evidence type="ECO:0000256" key="1">
    <source>
        <dbReference type="ARBA" id="ARBA00004325"/>
    </source>
</evidence>
<evidence type="ECO:0000259" key="8">
    <source>
        <dbReference type="PROSITE" id="PS51503"/>
    </source>
</evidence>
<reference evidence="9" key="1">
    <citation type="submission" date="2020-11" db="EMBL/GenBank/DDBJ databases">
        <authorList>
            <person name="Tran Van P."/>
        </authorList>
    </citation>
    <scope>NUCLEOTIDE SEQUENCE</scope>
</reference>
<feature type="compositionally biased region" description="Polar residues" evidence="6">
    <location>
        <begin position="1"/>
        <end position="14"/>
    </location>
</feature>
<accession>A0A7R9LMR9</accession>
<dbReference type="PANTHER" id="PTHR12297">
    <property type="entry name" value="HYPOXIA-INDUCBILE GENE 1 HIG1 -RELATED"/>
    <property type="match status" value="1"/>
</dbReference>
<evidence type="ECO:0000256" key="2">
    <source>
        <dbReference type="ARBA" id="ARBA00022692"/>
    </source>
</evidence>
<feature type="region of interest" description="Disordered" evidence="6">
    <location>
        <begin position="1"/>
        <end position="30"/>
    </location>
</feature>
<dbReference type="PANTHER" id="PTHR12297:SF3">
    <property type="entry name" value="HIG1 DOMAIN FAMILY MEMBER 1A"/>
    <property type="match status" value="1"/>
</dbReference>
<evidence type="ECO:0000313" key="9">
    <source>
        <dbReference type="EMBL" id="CAD7644390.1"/>
    </source>
</evidence>
<dbReference type="Proteomes" id="UP000728032">
    <property type="component" value="Unassembled WGS sequence"/>
</dbReference>
<feature type="domain" description="HIG1" evidence="8">
    <location>
        <begin position="8"/>
        <end position="100"/>
    </location>
</feature>
<keyword evidence="2 7" id="KW-0812">Transmembrane</keyword>
<comment type="subcellular location">
    <subcellularLocation>
        <location evidence="1">Mitochondrion membrane</location>
    </subcellularLocation>
</comment>